<feature type="region of interest" description="Disordered" evidence="1">
    <location>
        <begin position="134"/>
        <end position="203"/>
    </location>
</feature>
<organism evidence="2">
    <name type="scientific">Oryza glumipatula</name>
    <dbReference type="NCBI Taxonomy" id="40148"/>
    <lineage>
        <taxon>Eukaryota</taxon>
        <taxon>Viridiplantae</taxon>
        <taxon>Streptophyta</taxon>
        <taxon>Embryophyta</taxon>
        <taxon>Tracheophyta</taxon>
        <taxon>Spermatophyta</taxon>
        <taxon>Magnoliopsida</taxon>
        <taxon>Liliopsida</taxon>
        <taxon>Poales</taxon>
        <taxon>Poaceae</taxon>
        <taxon>BOP clade</taxon>
        <taxon>Oryzoideae</taxon>
        <taxon>Oryzeae</taxon>
        <taxon>Oryzinae</taxon>
        <taxon>Oryza</taxon>
    </lineage>
</organism>
<dbReference type="Proteomes" id="UP000026961">
    <property type="component" value="Chromosome 4"/>
</dbReference>
<accession>A0A0D9ZGJ5</accession>
<dbReference type="Gramene" id="OGLUM04G00900.1">
    <property type="protein sequence ID" value="OGLUM04G00900.1"/>
    <property type="gene ID" value="OGLUM04G00900"/>
</dbReference>
<dbReference type="AlphaFoldDB" id="A0A0D9ZGJ5"/>
<dbReference type="HOGENOM" id="CLU_835166_0_0_1"/>
<reference evidence="2" key="2">
    <citation type="submission" date="2018-05" db="EMBL/GenBank/DDBJ databases">
        <title>OgluRS3 (Oryza glumaepatula Reference Sequence Version 3).</title>
        <authorList>
            <person name="Zhang J."/>
            <person name="Kudrna D."/>
            <person name="Lee S."/>
            <person name="Talag J."/>
            <person name="Welchert J."/>
            <person name="Wing R.A."/>
        </authorList>
    </citation>
    <scope>NUCLEOTIDE SEQUENCE [LARGE SCALE GENOMIC DNA]</scope>
</reference>
<name>A0A0D9ZGJ5_9ORYZ</name>
<evidence type="ECO:0000313" key="2">
    <source>
        <dbReference type="EnsemblPlants" id="OGLUM04G00900.1"/>
    </source>
</evidence>
<dbReference type="EnsemblPlants" id="OGLUM04G00900.1">
    <property type="protein sequence ID" value="OGLUM04G00900.1"/>
    <property type="gene ID" value="OGLUM04G00900"/>
</dbReference>
<feature type="compositionally biased region" description="Polar residues" evidence="1">
    <location>
        <begin position="146"/>
        <end position="157"/>
    </location>
</feature>
<keyword evidence="3" id="KW-1185">Reference proteome</keyword>
<sequence length="333" mass="36032">MEGGMGMVKLQSVAGWQIASVMRGVGDVVKHHERGGEVTTARVGGEQSICDYRGGAMEQPPAEHGGRRACLAGVAREWTVTEVGGGCVRGGGTGSINYYIKGFAICDPGIGHAPSAYPRFRLEGSRCGYKNRITSHPHRRSHHCSTSRQPLFPTSGSRPAVTAGLNRLRGSPSNPKLNLTSNLLNPRCSHRQNSGEKGPNRFGETEYDVEAECTNKMAIDAAPVDNSAANLEAFKAYPKKNVIWARLFEGPTLGDNFAPLETKEATFEQTKIVASTLTKAKPTGNKKGGLAAKRKPRQLEIIQLSQPEIEMPACRWITSRDVSCGVDVEDERM</sequence>
<reference evidence="2" key="1">
    <citation type="submission" date="2015-04" db="UniProtKB">
        <authorList>
            <consortium name="EnsemblPlants"/>
        </authorList>
    </citation>
    <scope>IDENTIFICATION</scope>
</reference>
<evidence type="ECO:0000256" key="1">
    <source>
        <dbReference type="SAM" id="MobiDB-lite"/>
    </source>
</evidence>
<proteinExistence type="predicted"/>
<protein>
    <submittedName>
        <fullName evidence="2">Uncharacterized protein</fullName>
    </submittedName>
</protein>
<feature type="compositionally biased region" description="Basic residues" evidence="1">
    <location>
        <begin position="134"/>
        <end position="145"/>
    </location>
</feature>
<feature type="compositionally biased region" description="Polar residues" evidence="1">
    <location>
        <begin position="171"/>
        <end position="184"/>
    </location>
</feature>
<evidence type="ECO:0000313" key="3">
    <source>
        <dbReference type="Proteomes" id="UP000026961"/>
    </source>
</evidence>